<comment type="caution">
    <text evidence="1">The sequence shown here is derived from an EMBL/GenBank/DDBJ whole genome shotgun (WGS) entry which is preliminary data.</text>
</comment>
<dbReference type="Proteomes" id="UP000478052">
    <property type="component" value="Unassembled WGS sequence"/>
</dbReference>
<dbReference type="GO" id="GO:0003964">
    <property type="term" value="F:RNA-directed DNA polymerase activity"/>
    <property type="evidence" value="ECO:0007669"/>
    <property type="project" value="UniProtKB-KW"/>
</dbReference>
<name>A0A6G0ZC31_APHCR</name>
<keyword evidence="1" id="KW-0548">Nucleotidyltransferase</keyword>
<keyword evidence="1" id="KW-0808">Transferase</keyword>
<keyword evidence="1" id="KW-0695">RNA-directed DNA polymerase</keyword>
<gene>
    <name evidence="1" type="ORF">FWK35_00005429</name>
</gene>
<dbReference type="AlphaFoldDB" id="A0A6G0ZC31"/>
<keyword evidence="2" id="KW-1185">Reference proteome</keyword>
<dbReference type="EMBL" id="VUJU01000780">
    <property type="protein sequence ID" value="KAF0768389.1"/>
    <property type="molecule type" value="Genomic_DNA"/>
</dbReference>
<evidence type="ECO:0000313" key="1">
    <source>
        <dbReference type="EMBL" id="KAF0768389.1"/>
    </source>
</evidence>
<protein>
    <submittedName>
        <fullName evidence="1">Reverse transcriptase domain-containing protein</fullName>
    </submittedName>
</protein>
<reference evidence="1 2" key="1">
    <citation type="submission" date="2019-08" db="EMBL/GenBank/DDBJ databases">
        <title>Whole genome of Aphis craccivora.</title>
        <authorList>
            <person name="Voronova N.V."/>
            <person name="Shulinski R.S."/>
            <person name="Bandarenka Y.V."/>
            <person name="Zhorov D.G."/>
            <person name="Warner D."/>
        </authorList>
    </citation>
    <scope>NUCLEOTIDE SEQUENCE [LARGE SCALE GENOMIC DNA]</scope>
    <source>
        <strain evidence="1">180601</strain>
        <tissue evidence="1">Whole Body</tissue>
    </source>
</reference>
<evidence type="ECO:0000313" key="2">
    <source>
        <dbReference type="Proteomes" id="UP000478052"/>
    </source>
</evidence>
<proteinExistence type="predicted"/>
<organism evidence="1 2">
    <name type="scientific">Aphis craccivora</name>
    <name type="common">Cowpea aphid</name>
    <dbReference type="NCBI Taxonomy" id="307492"/>
    <lineage>
        <taxon>Eukaryota</taxon>
        <taxon>Metazoa</taxon>
        <taxon>Ecdysozoa</taxon>
        <taxon>Arthropoda</taxon>
        <taxon>Hexapoda</taxon>
        <taxon>Insecta</taxon>
        <taxon>Pterygota</taxon>
        <taxon>Neoptera</taxon>
        <taxon>Paraneoptera</taxon>
        <taxon>Hemiptera</taxon>
        <taxon>Sternorrhyncha</taxon>
        <taxon>Aphidomorpha</taxon>
        <taxon>Aphidoidea</taxon>
        <taxon>Aphididae</taxon>
        <taxon>Aphidini</taxon>
        <taxon>Aphis</taxon>
        <taxon>Aphis</taxon>
    </lineage>
</organism>
<sequence length="97" mass="11654">MIQSLLQYGIIAWGVNQKLSLQKSYSNYYEYWTLKNYKKASDVKKHLEIPFTNTIKASNIFNQVGLRTLEIIPEEIRECSNYLQFKYKLKNWFYDSL</sequence>
<accession>A0A6G0ZC31</accession>